<dbReference type="AlphaFoldDB" id="A0A9J6FJ07"/>
<organism evidence="1 2">
    <name type="scientific">Haemaphysalis longicornis</name>
    <name type="common">Bush tick</name>
    <dbReference type="NCBI Taxonomy" id="44386"/>
    <lineage>
        <taxon>Eukaryota</taxon>
        <taxon>Metazoa</taxon>
        <taxon>Ecdysozoa</taxon>
        <taxon>Arthropoda</taxon>
        <taxon>Chelicerata</taxon>
        <taxon>Arachnida</taxon>
        <taxon>Acari</taxon>
        <taxon>Parasitiformes</taxon>
        <taxon>Ixodida</taxon>
        <taxon>Ixodoidea</taxon>
        <taxon>Ixodidae</taxon>
        <taxon>Haemaphysalinae</taxon>
        <taxon>Haemaphysalis</taxon>
    </lineage>
</organism>
<accession>A0A9J6FJ07</accession>
<gene>
    <name evidence="1" type="ORF">HPB48_003723</name>
</gene>
<evidence type="ECO:0000313" key="1">
    <source>
        <dbReference type="EMBL" id="KAH9361868.1"/>
    </source>
</evidence>
<dbReference type="EMBL" id="JABSTR010000001">
    <property type="protein sequence ID" value="KAH9361868.1"/>
    <property type="molecule type" value="Genomic_DNA"/>
</dbReference>
<dbReference type="VEuPathDB" id="VectorBase:HLOH_053794"/>
<protein>
    <submittedName>
        <fullName evidence="1">Uncharacterized protein</fullName>
    </submittedName>
</protein>
<comment type="caution">
    <text evidence="1">The sequence shown here is derived from an EMBL/GenBank/DDBJ whole genome shotgun (WGS) entry which is preliminary data.</text>
</comment>
<keyword evidence="2" id="KW-1185">Reference proteome</keyword>
<proteinExistence type="predicted"/>
<evidence type="ECO:0000313" key="2">
    <source>
        <dbReference type="Proteomes" id="UP000821853"/>
    </source>
</evidence>
<name>A0A9J6FJ07_HAELO</name>
<dbReference type="OrthoDB" id="420518at2759"/>
<dbReference type="Proteomes" id="UP000821853">
    <property type="component" value="Chromosome 1"/>
</dbReference>
<sequence>MEVLIKKVLGRFLRREVYQEKSGELLELDIPSKWKEDAEISTDTETTLADWAPHEKKQFE</sequence>
<reference evidence="1 2" key="1">
    <citation type="journal article" date="2020" name="Cell">
        <title>Large-Scale Comparative Analyses of Tick Genomes Elucidate Their Genetic Diversity and Vector Capacities.</title>
        <authorList>
            <consortium name="Tick Genome and Microbiome Consortium (TIGMIC)"/>
            <person name="Jia N."/>
            <person name="Wang J."/>
            <person name="Shi W."/>
            <person name="Du L."/>
            <person name="Sun Y."/>
            <person name="Zhan W."/>
            <person name="Jiang J.F."/>
            <person name="Wang Q."/>
            <person name="Zhang B."/>
            <person name="Ji P."/>
            <person name="Bell-Sakyi L."/>
            <person name="Cui X.M."/>
            <person name="Yuan T.T."/>
            <person name="Jiang B.G."/>
            <person name="Yang W.F."/>
            <person name="Lam T.T."/>
            <person name="Chang Q.C."/>
            <person name="Ding S.J."/>
            <person name="Wang X.J."/>
            <person name="Zhu J.G."/>
            <person name="Ruan X.D."/>
            <person name="Zhao L."/>
            <person name="Wei J.T."/>
            <person name="Ye R.Z."/>
            <person name="Que T.C."/>
            <person name="Du C.H."/>
            <person name="Zhou Y.H."/>
            <person name="Cheng J.X."/>
            <person name="Dai P.F."/>
            <person name="Guo W.B."/>
            <person name="Han X.H."/>
            <person name="Huang E.J."/>
            <person name="Li L.F."/>
            <person name="Wei W."/>
            <person name="Gao Y.C."/>
            <person name="Liu J.Z."/>
            <person name="Shao H.Z."/>
            <person name="Wang X."/>
            <person name="Wang C.C."/>
            <person name="Yang T.C."/>
            <person name="Huo Q.B."/>
            <person name="Li W."/>
            <person name="Chen H.Y."/>
            <person name="Chen S.E."/>
            <person name="Zhou L.G."/>
            <person name="Ni X.B."/>
            <person name="Tian J.H."/>
            <person name="Sheng Y."/>
            <person name="Liu T."/>
            <person name="Pan Y.S."/>
            <person name="Xia L.Y."/>
            <person name="Li J."/>
            <person name="Zhao F."/>
            <person name="Cao W.C."/>
        </authorList>
    </citation>
    <scope>NUCLEOTIDE SEQUENCE [LARGE SCALE GENOMIC DNA]</scope>
    <source>
        <strain evidence="1">HaeL-2018</strain>
    </source>
</reference>